<dbReference type="AlphaFoldDB" id="A0A1Y2DDB2"/>
<sequence length="459" mass="50012">MAPVALRDTYSGVEAAVKSKVAQSTTKDAAQTALLAAATRFEDANPKSKAQHEIAAGILPGGNTRTLLHTTPFPLSMKCGKGSSVWDEDDHKYTDFVGELTAGIFGHNHPVIREAIVSAFDNVGVSLGSTTIQEQKHASLICERFGLERLRFTNTGTEANLHALNGAKRFTGRRKVLVFSGGYHGAVLSFGDGKVAENNVDREEWVIGRYNDVDGAKRLIEETPELAAVLVEGMQGAGGCIRGTKEFLHTIQETTKKVGAVFILDEVMTSRIAPGGIQRLMGLKPDITSFGKYLGGGFPIGAFGGSEKIMRVYDPRVPGALSHSGTFNNNTMTMHAGYAGLFQVYTDEVNLAFNAKGDALLEKLQHVSKGTKVFFTGMGAILAAHFSDGGSQEVTCIEDFEERGDLRDLFWYEMLEDGFWITRRGFMALILGTPDEEMDRFVECVGKFLQRHKDILMPE</sequence>
<accession>A0A1Y2DDB2</accession>
<organism evidence="4 5">
    <name type="scientific">Pseudomassariella vexata</name>
    <dbReference type="NCBI Taxonomy" id="1141098"/>
    <lineage>
        <taxon>Eukaryota</taxon>
        <taxon>Fungi</taxon>
        <taxon>Dikarya</taxon>
        <taxon>Ascomycota</taxon>
        <taxon>Pezizomycotina</taxon>
        <taxon>Sordariomycetes</taxon>
        <taxon>Xylariomycetidae</taxon>
        <taxon>Amphisphaeriales</taxon>
        <taxon>Pseudomassariaceae</taxon>
        <taxon>Pseudomassariella</taxon>
    </lineage>
</organism>
<comment type="cofactor">
    <cofactor evidence="1">
        <name>pyridoxal 5'-phosphate</name>
        <dbReference type="ChEBI" id="CHEBI:597326"/>
    </cofactor>
</comment>
<dbReference type="RefSeq" id="XP_040710624.1">
    <property type="nucleotide sequence ID" value="XM_040857759.1"/>
</dbReference>
<evidence type="ECO:0000256" key="1">
    <source>
        <dbReference type="ARBA" id="ARBA00001933"/>
    </source>
</evidence>
<dbReference type="Gene3D" id="3.90.1150.10">
    <property type="entry name" value="Aspartate Aminotransferase, domain 1"/>
    <property type="match status" value="1"/>
</dbReference>
<protein>
    <submittedName>
        <fullName evidence="4">Pyridoxal phosphate-dependent transferase</fullName>
    </submittedName>
</protein>
<comment type="similarity">
    <text evidence="3">Belongs to the class-III pyridoxal-phosphate-dependent aminotransferase family.</text>
</comment>
<reference evidence="4 5" key="1">
    <citation type="submission" date="2016-07" db="EMBL/GenBank/DDBJ databases">
        <title>Pervasive Adenine N6-methylation of Active Genes in Fungi.</title>
        <authorList>
            <consortium name="DOE Joint Genome Institute"/>
            <person name="Mondo S.J."/>
            <person name="Dannebaum R.O."/>
            <person name="Kuo R.C."/>
            <person name="Labutti K."/>
            <person name="Haridas S."/>
            <person name="Kuo A."/>
            <person name="Salamov A."/>
            <person name="Ahrendt S.R."/>
            <person name="Lipzen A."/>
            <person name="Sullivan W."/>
            <person name="Andreopoulos W.B."/>
            <person name="Clum A."/>
            <person name="Lindquist E."/>
            <person name="Daum C."/>
            <person name="Ramamoorthy G.K."/>
            <person name="Gryganskyi A."/>
            <person name="Culley D."/>
            <person name="Magnuson J.K."/>
            <person name="James T.Y."/>
            <person name="O'Malley M.A."/>
            <person name="Stajich J.E."/>
            <person name="Spatafora J.W."/>
            <person name="Visel A."/>
            <person name="Grigoriev I.V."/>
        </authorList>
    </citation>
    <scope>NUCLEOTIDE SEQUENCE [LARGE SCALE GENOMIC DNA]</scope>
    <source>
        <strain evidence="4 5">CBS 129021</strain>
    </source>
</reference>
<dbReference type="Gene3D" id="3.40.640.10">
    <property type="entry name" value="Type I PLP-dependent aspartate aminotransferase-like (Major domain)"/>
    <property type="match status" value="1"/>
</dbReference>
<dbReference type="SUPFAM" id="SSF53383">
    <property type="entry name" value="PLP-dependent transferases"/>
    <property type="match status" value="1"/>
</dbReference>
<evidence type="ECO:0000313" key="4">
    <source>
        <dbReference type="EMBL" id="ORY57272.1"/>
    </source>
</evidence>
<proteinExistence type="inferred from homology"/>
<dbReference type="OrthoDB" id="425114at2759"/>
<evidence type="ECO:0000256" key="3">
    <source>
        <dbReference type="RuleBase" id="RU003560"/>
    </source>
</evidence>
<keyword evidence="2 3" id="KW-0663">Pyridoxal phosphate</keyword>
<evidence type="ECO:0000313" key="5">
    <source>
        <dbReference type="Proteomes" id="UP000193689"/>
    </source>
</evidence>
<dbReference type="PANTHER" id="PTHR43713">
    <property type="entry name" value="GLUTAMATE-1-SEMIALDEHYDE 2,1-AMINOMUTASE"/>
    <property type="match status" value="1"/>
</dbReference>
<gene>
    <name evidence="4" type="ORF">BCR38DRAFT_401765</name>
</gene>
<dbReference type="InterPro" id="IPR015422">
    <property type="entry name" value="PyrdxlP-dep_Trfase_small"/>
</dbReference>
<dbReference type="Pfam" id="PF00202">
    <property type="entry name" value="Aminotran_3"/>
    <property type="match status" value="1"/>
</dbReference>
<evidence type="ECO:0000256" key="2">
    <source>
        <dbReference type="ARBA" id="ARBA00022898"/>
    </source>
</evidence>
<comment type="caution">
    <text evidence="4">The sequence shown here is derived from an EMBL/GenBank/DDBJ whole genome shotgun (WGS) entry which is preliminary data.</text>
</comment>
<keyword evidence="4" id="KW-0808">Transferase</keyword>
<dbReference type="InParanoid" id="A0A1Y2DDB2"/>
<dbReference type="EMBL" id="MCFJ01000020">
    <property type="protein sequence ID" value="ORY57272.1"/>
    <property type="molecule type" value="Genomic_DNA"/>
</dbReference>
<dbReference type="PANTHER" id="PTHR43713:SF3">
    <property type="entry name" value="GLUTAMATE-1-SEMIALDEHYDE 2,1-AMINOMUTASE 1, CHLOROPLASTIC-RELATED"/>
    <property type="match status" value="1"/>
</dbReference>
<dbReference type="GO" id="GO:0008483">
    <property type="term" value="F:transaminase activity"/>
    <property type="evidence" value="ECO:0007669"/>
    <property type="project" value="InterPro"/>
</dbReference>
<name>A0A1Y2DDB2_9PEZI</name>
<dbReference type="InterPro" id="IPR015424">
    <property type="entry name" value="PyrdxlP-dep_Trfase"/>
</dbReference>
<dbReference type="Proteomes" id="UP000193689">
    <property type="component" value="Unassembled WGS sequence"/>
</dbReference>
<keyword evidence="5" id="KW-1185">Reference proteome</keyword>
<dbReference type="InterPro" id="IPR005814">
    <property type="entry name" value="Aminotrans_3"/>
</dbReference>
<dbReference type="InterPro" id="IPR015421">
    <property type="entry name" value="PyrdxlP-dep_Trfase_major"/>
</dbReference>
<dbReference type="STRING" id="1141098.A0A1Y2DDB2"/>
<dbReference type="GO" id="GO:0030170">
    <property type="term" value="F:pyridoxal phosphate binding"/>
    <property type="evidence" value="ECO:0007669"/>
    <property type="project" value="InterPro"/>
</dbReference>
<dbReference type="GeneID" id="63773971"/>